<evidence type="ECO:0000256" key="5">
    <source>
        <dbReference type="HAMAP-Rule" id="MF_00057"/>
    </source>
</evidence>
<comment type="subcellular location">
    <subcellularLocation>
        <location evidence="5">Cytoplasm</location>
    </subcellularLocation>
    <subcellularLocation>
        <location evidence="1">Membrane</location>
    </subcellularLocation>
</comment>
<keyword evidence="8" id="KW-1185">Reference proteome</keyword>
<name>A0A8J7Q4E2_9BACT</name>
<dbReference type="EMBL" id="JAFREP010000003">
    <property type="protein sequence ID" value="MBO1317536.1"/>
    <property type="molecule type" value="Genomic_DNA"/>
</dbReference>
<dbReference type="HAMAP" id="MF_00057">
    <property type="entry name" value="KdsB"/>
    <property type="match status" value="1"/>
</dbReference>
<keyword evidence="5" id="KW-0963">Cytoplasm</keyword>
<evidence type="ECO:0000256" key="6">
    <source>
        <dbReference type="SAM" id="MobiDB-lite"/>
    </source>
</evidence>
<dbReference type="PANTHER" id="PTHR42866">
    <property type="entry name" value="3-DEOXY-MANNO-OCTULOSONATE CYTIDYLYLTRANSFERASE"/>
    <property type="match status" value="1"/>
</dbReference>
<dbReference type="NCBIfam" id="TIGR00466">
    <property type="entry name" value="kdsB"/>
    <property type="match status" value="1"/>
</dbReference>
<evidence type="ECO:0000256" key="4">
    <source>
        <dbReference type="ARBA" id="ARBA00022985"/>
    </source>
</evidence>
<dbReference type="Proteomes" id="UP000664417">
    <property type="component" value="Unassembled WGS sequence"/>
</dbReference>
<dbReference type="RefSeq" id="WP_207856807.1">
    <property type="nucleotide sequence ID" value="NZ_JAFREP010000003.1"/>
</dbReference>
<proteinExistence type="inferred from homology"/>
<evidence type="ECO:0000256" key="3">
    <source>
        <dbReference type="ARBA" id="ARBA00022695"/>
    </source>
</evidence>
<dbReference type="UniPathway" id="UPA00358">
    <property type="reaction ID" value="UER00476"/>
</dbReference>
<evidence type="ECO:0000313" key="7">
    <source>
        <dbReference type="EMBL" id="MBO1317536.1"/>
    </source>
</evidence>
<dbReference type="GO" id="GO:0008690">
    <property type="term" value="F:3-deoxy-manno-octulosonate cytidylyltransferase activity"/>
    <property type="evidence" value="ECO:0007669"/>
    <property type="project" value="UniProtKB-UniRule"/>
</dbReference>
<dbReference type="InterPro" id="IPR029044">
    <property type="entry name" value="Nucleotide-diphossugar_trans"/>
</dbReference>
<dbReference type="Pfam" id="PF02348">
    <property type="entry name" value="CTP_transf_3"/>
    <property type="match status" value="1"/>
</dbReference>
<dbReference type="InterPro" id="IPR003329">
    <property type="entry name" value="Cytidylyl_trans"/>
</dbReference>
<dbReference type="GO" id="GO:0009103">
    <property type="term" value="P:lipopolysaccharide biosynthetic process"/>
    <property type="evidence" value="ECO:0007669"/>
    <property type="project" value="UniProtKB-UniRule"/>
</dbReference>
<dbReference type="CDD" id="cd02517">
    <property type="entry name" value="CMP-KDO-Synthetase"/>
    <property type="match status" value="1"/>
</dbReference>
<dbReference type="FunFam" id="3.90.550.10:FF:000011">
    <property type="entry name" value="3-deoxy-manno-octulosonate cytidylyltransferase"/>
    <property type="match status" value="1"/>
</dbReference>
<dbReference type="NCBIfam" id="NF009905">
    <property type="entry name" value="PRK13368.1"/>
    <property type="match status" value="1"/>
</dbReference>
<dbReference type="NCBIfam" id="NF003952">
    <property type="entry name" value="PRK05450.1-5"/>
    <property type="match status" value="1"/>
</dbReference>
<evidence type="ECO:0000313" key="8">
    <source>
        <dbReference type="Proteomes" id="UP000664417"/>
    </source>
</evidence>
<feature type="region of interest" description="Disordered" evidence="6">
    <location>
        <begin position="249"/>
        <end position="272"/>
    </location>
</feature>
<dbReference type="GO" id="GO:0005829">
    <property type="term" value="C:cytosol"/>
    <property type="evidence" value="ECO:0007669"/>
    <property type="project" value="TreeGrafter"/>
</dbReference>
<feature type="compositionally biased region" description="Polar residues" evidence="6">
    <location>
        <begin position="250"/>
        <end position="262"/>
    </location>
</feature>
<dbReference type="SUPFAM" id="SSF53448">
    <property type="entry name" value="Nucleotide-diphospho-sugar transferases"/>
    <property type="match status" value="1"/>
</dbReference>
<organism evidence="7 8">
    <name type="scientific">Acanthopleuribacter pedis</name>
    <dbReference type="NCBI Taxonomy" id="442870"/>
    <lineage>
        <taxon>Bacteria</taxon>
        <taxon>Pseudomonadati</taxon>
        <taxon>Acidobacteriota</taxon>
        <taxon>Holophagae</taxon>
        <taxon>Acanthopleuribacterales</taxon>
        <taxon>Acanthopleuribacteraceae</taxon>
        <taxon>Acanthopleuribacter</taxon>
    </lineage>
</organism>
<dbReference type="InterPro" id="IPR004528">
    <property type="entry name" value="KdsB"/>
</dbReference>
<keyword evidence="2 5" id="KW-0808">Transferase</keyword>
<dbReference type="PANTHER" id="PTHR42866:SF2">
    <property type="entry name" value="3-DEOXY-MANNO-OCTULOSONATE CYTIDYLYLTRANSFERASE, MITOCHONDRIAL"/>
    <property type="match status" value="1"/>
</dbReference>
<dbReference type="EC" id="2.7.7.38" evidence="5"/>
<keyword evidence="3 5" id="KW-0548">Nucleotidyltransferase</keyword>
<sequence length="272" mass="29424">MSATVIIPARMAASRFPGKPLATILGKPMIEWVVQRCRLAAVDQVIVATDSPQIADAVRAFGGDVVLTRADHENGTSRIAEVAAGLRCDIVVNVQGDEPAIHPDDINAVIAPLRDDPHLPMATLAEQLQTADDIFNPNIVKVVRAANRHALYFSRAPIPYHKHDGMTAPTFPHPETPAYRHVGIYAYRQAFLLEYVAHPPCDLERIEGLEQLRALHMGGSIYVGDATHSSVGVDTPADVPRAETLLKTILGTTTPSPSNQPMTDDGLTDDPK</sequence>
<comment type="catalytic activity">
    <reaction evidence="5">
        <text>3-deoxy-alpha-D-manno-oct-2-ulosonate + CTP = CMP-3-deoxy-beta-D-manno-octulosonate + diphosphate</text>
        <dbReference type="Rhea" id="RHEA:23448"/>
        <dbReference type="ChEBI" id="CHEBI:33019"/>
        <dbReference type="ChEBI" id="CHEBI:37563"/>
        <dbReference type="ChEBI" id="CHEBI:85986"/>
        <dbReference type="ChEBI" id="CHEBI:85987"/>
        <dbReference type="EC" id="2.7.7.38"/>
    </reaction>
</comment>
<accession>A0A8J7Q4E2</accession>
<dbReference type="NCBIfam" id="NF003950">
    <property type="entry name" value="PRK05450.1-3"/>
    <property type="match status" value="1"/>
</dbReference>
<comment type="caution">
    <text evidence="7">The sequence shown here is derived from an EMBL/GenBank/DDBJ whole genome shotgun (WGS) entry which is preliminary data.</text>
</comment>
<evidence type="ECO:0000256" key="1">
    <source>
        <dbReference type="ARBA" id="ARBA00004370"/>
    </source>
</evidence>
<dbReference type="GO" id="GO:0033468">
    <property type="term" value="P:CMP-keto-3-deoxy-D-manno-octulosonic acid biosynthetic process"/>
    <property type="evidence" value="ECO:0007669"/>
    <property type="project" value="UniProtKB-UniRule"/>
</dbReference>
<dbReference type="GO" id="GO:0016020">
    <property type="term" value="C:membrane"/>
    <property type="evidence" value="ECO:0007669"/>
    <property type="project" value="UniProtKB-SubCell"/>
</dbReference>
<protein>
    <recommendedName>
        <fullName evidence="5">3-deoxy-manno-octulosonate cytidylyltransferase</fullName>
        <ecNumber evidence="5">2.7.7.38</ecNumber>
    </recommendedName>
    <alternativeName>
        <fullName evidence="5">CMP-2-keto-3-deoxyoctulosonic acid synthase</fullName>
        <shortName evidence="5">CKS</shortName>
        <shortName evidence="5">CMP-KDO synthase</shortName>
    </alternativeName>
</protein>
<comment type="function">
    <text evidence="5">Activates KDO (a required 8-carbon sugar) for incorporation into bacterial lipopolysaccharide in Gram-negative bacteria.</text>
</comment>
<reference evidence="7" key="1">
    <citation type="submission" date="2021-03" db="EMBL/GenBank/DDBJ databases">
        <authorList>
            <person name="Wang G."/>
        </authorList>
    </citation>
    <scope>NUCLEOTIDE SEQUENCE</scope>
    <source>
        <strain evidence="7">KCTC 12899</strain>
    </source>
</reference>
<keyword evidence="4 5" id="KW-0448">Lipopolysaccharide biosynthesis</keyword>
<dbReference type="AlphaFoldDB" id="A0A8J7Q4E2"/>
<comment type="similarity">
    <text evidence="5">Belongs to the KdsB family.</text>
</comment>
<gene>
    <name evidence="5 7" type="primary">kdsB</name>
    <name evidence="7" type="ORF">J3U88_03620</name>
</gene>
<dbReference type="Gene3D" id="3.90.550.10">
    <property type="entry name" value="Spore Coat Polysaccharide Biosynthesis Protein SpsA, Chain A"/>
    <property type="match status" value="1"/>
</dbReference>
<evidence type="ECO:0000256" key="2">
    <source>
        <dbReference type="ARBA" id="ARBA00022679"/>
    </source>
</evidence>
<comment type="pathway">
    <text evidence="5">Nucleotide-sugar biosynthesis; CMP-3-deoxy-D-manno-octulosonate biosynthesis; CMP-3-deoxy-D-manno-octulosonate from 3-deoxy-D-manno-octulosonate and CTP: step 1/1.</text>
</comment>